<dbReference type="InterPro" id="IPR015168">
    <property type="entry name" value="SsuA/THI5"/>
</dbReference>
<keyword evidence="8" id="KW-0784">Thiamine biosynthesis</keyword>
<organism evidence="13 14">
    <name type="scientific">Spirosoma utsteinense</name>
    <dbReference type="NCBI Taxonomy" id="2585773"/>
    <lineage>
        <taxon>Bacteria</taxon>
        <taxon>Pseudomonadati</taxon>
        <taxon>Bacteroidota</taxon>
        <taxon>Cytophagia</taxon>
        <taxon>Cytophagales</taxon>
        <taxon>Cytophagaceae</taxon>
        <taxon>Spirosoma</taxon>
    </lineage>
</organism>
<dbReference type="Proteomes" id="UP000700732">
    <property type="component" value="Unassembled WGS sequence"/>
</dbReference>
<evidence type="ECO:0000256" key="9">
    <source>
        <dbReference type="ARBA" id="ARBA00023004"/>
    </source>
</evidence>
<keyword evidence="9" id="KW-0408">Iron</keyword>
<keyword evidence="7" id="KW-0663">Pyridoxal phosphate</keyword>
<reference evidence="13 14" key="1">
    <citation type="submission" date="2019-06" db="EMBL/GenBank/DDBJ databases">
        <title>Spirosoma utsteinense sp. nov. isolated from Antarctic ice-free soils.</title>
        <authorList>
            <person name="Tahon G."/>
        </authorList>
    </citation>
    <scope>NUCLEOTIDE SEQUENCE [LARGE SCALE GENOMIC DNA]</scope>
    <source>
        <strain evidence="13 14">LMG 31447</strain>
    </source>
</reference>
<evidence type="ECO:0000256" key="5">
    <source>
        <dbReference type="ARBA" id="ARBA00022679"/>
    </source>
</evidence>
<proteinExistence type="inferred from homology"/>
<evidence type="ECO:0000256" key="1">
    <source>
        <dbReference type="ARBA" id="ARBA00003469"/>
    </source>
</evidence>
<keyword evidence="14" id="KW-1185">Reference proteome</keyword>
<dbReference type="SUPFAM" id="SSF53850">
    <property type="entry name" value="Periplasmic binding protein-like II"/>
    <property type="match status" value="1"/>
</dbReference>
<sequence length="318" mass="35621">MSIPIRLALDWTPNTNHTGFYVALAKGLYKKAGLDIEIILPDKDNYQLTPAKRVASGQADLAITPSESIISFQTNGVPLVAVAAVLARDASAIVTLKQSGIDHPRQLDGKVYASYGARYEDEIVRQMIQNDGGRGQFVSHQPARLDIWQSLLTNEADATWIFLPWEGVEADIKGIELNQFLLDDYEIPYGYSPVLAAHRDWTDQNADALRQFMEAASAGFRFAVEDSDEAARLLIETAKHPTLKNRNFVEQSQQLASGYYLDGEGQWGFMHRNVWASFANWLTRNHLIADKEGELVQRIDPANLFTNEFLSEVPVLIR</sequence>
<evidence type="ECO:0000256" key="4">
    <source>
        <dbReference type="ARBA" id="ARBA00011738"/>
    </source>
</evidence>
<evidence type="ECO:0000256" key="10">
    <source>
        <dbReference type="ARBA" id="ARBA00033171"/>
    </source>
</evidence>
<evidence type="ECO:0000313" key="14">
    <source>
        <dbReference type="Proteomes" id="UP000700732"/>
    </source>
</evidence>
<evidence type="ECO:0000256" key="2">
    <source>
        <dbReference type="ARBA" id="ARBA00004948"/>
    </source>
</evidence>
<evidence type="ECO:0000256" key="11">
    <source>
        <dbReference type="ARBA" id="ARBA00048179"/>
    </source>
</evidence>
<comment type="caution">
    <text evidence="13">The sequence shown here is derived from an EMBL/GenBank/DDBJ whole genome shotgun (WGS) entry which is preliminary data.</text>
</comment>
<dbReference type="Pfam" id="PF09084">
    <property type="entry name" value="NMT1"/>
    <property type="match status" value="1"/>
</dbReference>
<evidence type="ECO:0000256" key="3">
    <source>
        <dbReference type="ARBA" id="ARBA00009406"/>
    </source>
</evidence>
<comment type="pathway">
    <text evidence="2">Cofactor biosynthesis; thiamine diphosphate biosynthesis.</text>
</comment>
<keyword evidence="6" id="KW-0479">Metal-binding</keyword>
<evidence type="ECO:0000259" key="12">
    <source>
        <dbReference type="Pfam" id="PF09084"/>
    </source>
</evidence>
<comment type="function">
    <text evidence="1">Responsible for the formation of the pyrimidine heterocycle in the thiamine biosynthesis pathway. Catalyzes the formation of hydroxymethylpyrimidine phosphate (HMP-P) from histidine and pyridoxal phosphate (PLP). The protein uses PLP and the active site histidine to form HMP-P, generating an inactive enzyme. The enzyme can only undergo a single turnover, which suggests it is a suicide enzyme.</text>
</comment>
<feature type="domain" description="SsuA/THI5-like" evidence="12">
    <location>
        <begin position="14"/>
        <end position="230"/>
    </location>
</feature>
<keyword evidence="5" id="KW-0808">Transferase</keyword>
<comment type="subunit">
    <text evidence="4">Homodimer.</text>
</comment>
<comment type="similarity">
    <text evidence="3">Belongs to the NMT1/THI5 family.</text>
</comment>
<name>A0ABR6W3X6_9BACT</name>
<evidence type="ECO:0000256" key="6">
    <source>
        <dbReference type="ARBA" id="ARBA00022723"/>
    </source>
</evidence>
<accession>A0ABR6W3X6</accession>
<gene>
    <name evidence="13" type="ORF">FH603_1802</name>
</gene>
<protein>
    <recommendedName>
        <fullName evidence="10">Thiamine pyrimidine synthase</fullName>
    </recommendedName>
</protein>
<dbReference type="Gene3D" id="3.40.190.10">
    <property type="entry name" value="Periplasmic binding protein-like II"/>
    <property type="match status" value="2"/>
</dbReference>
<evidence type="ECO:0000256" key="8">
    <source>
        <dbReference type="ARBA" id="ARBA00022977"/>
    </source>
</evidence>
<dbReference type="InterPro" id="IPR027939">
    <property type="entry name" value="NMT1/THI5"/>
</dbReference>
<evidence type="ECO:0000313" key="13">
    <source>
        <dbReference type="EMBL" id="MBC3791301.1"/>
    </source>
</evidence>
<dbReference type="RefSeq" id="WP_186737097.1">
    <property type="nucleotide sequence ID" value="NZ_VFIA01000009.1"/>
</dbReference>
<dbReference type="EMBL" id="VFIA01000009">
    <property type="protein sequence ID" value="MBC3791301.1"/>
    <property type="molecule type" value="Genomic_DNA"/>
</dbReference>
<comment type="catalytic activity">
    <reaction evidence="11">
        <text>N(6)-(pyridoxal phosphate)-L-lysyl-[4-amino-5-hydroxymethyl-2-methylpyrimidine phosphate synthase] + L-histidyl-[4-amino-5-hydroxymethyl-2-methylpyrimidine phosphate synthase] + 2 Fe(3+) + 4 H2O = L-lysyl-[4-amino-5-hydroxymethyl-2-methylpyrimidine phosphate synthase] + (2S)-2-amino-5-hydroxy-4-oxopentanoyl-[4-amino-5-hydroxymethyl-2-methylpyrimidine phosphate synthase] + 4-amino-2-methyl-5-(phosphooxymethyl)pyrimidine + 3-oxopropanoate + 2 Fe(2+) + 2 H(+)</text>
        <dbReference type="Rhea" id="RHEA:65756"/>
        <dbReference type="Rhea" id="RHEA-COMP:16892"/>
        <dbReference type="Rhea" id="RHEA-COMP:16893"/>
        <dbReference type="Rhea" id="RHEA-COMP:16894"/>
        <dbReference type="Rhea" id="RHEA-COMP:16895"/>
        <dbReference type="ChEBI" id="CHEBI:15377"/>
        <dbReference type="ChEBI" id="CHEBI:15378"/>
        <dbReference type="ChEBI" id="CHEBI:29033"/>
        <dbReference type="ChEBI" id="CHEBI:29034"/>
        <dbReference type="ChEBI" id="CHEBI:29969"/>
        <dbReference type="ChEBI" id="CHEBI:29979"/>
        <dbReference type="ChEBI" id="CHEBI:33190"/>
        <dbReference type="ChEBI" id="CHEBI:58354"/>
        <dbReference type="ChEBI" id="CHEBI:143915"/>
        <dbReference type="ChEBI" id="CHEBI:157692"/>
    </reaction>
    <physiologicalReaction direction="left-to-right" evidence="11">
        <dbReference type="Rhea" id="RHEA:65757"/>
    </physiologicalReaction>
</comment>
<dbReference type="PANTHER" id="PTHR31528:SF1">
    <property type="entry name" value="4-AMINO-5-HYDROXYMETHYL-2-METHYLPYRIMIDINE PHOSPHATE SYNTHASE THI11-RELATED"/>
    <property type="match status" value="1"/>
</dbReference>
<dbReference type="PANTHER" id="PTHR31528">
    <property type="entry name" value="4-AMINO-5-HYDROXYMETHYL-2-METHYLPYRIMIDINE PHOSPHATE SYNTHASE THI11-RELATED"/>
    <property type="match status" value="1"/>
</dbReference>
<evidence type="ECO:0000256" key="7">
    <source>
        <dbReference type="ARBA" id="ARBA00022898"/>
    </source>
</evidence>